<organism evidence="2">
    <name type="scientific">Trypanosoma congolense (strain IL3000)</name>
    <dbReference type="NCBI Taxonomy" id="1068625"/>
    <lineage>
        <taxon>Eukaryota</taxon>
        <taxon>Discoba</taxon>
        <taxon>Euglenozoa</taxon>
        <taxon>Kinetoplastea</taxon>
        <taxon>Metakinetoplastina</taxon>
        <taxon>Trypanosomatida</taxon>
        <taxon>Trypanosomatidae</taxon>
        <taxon>Trypanosoma</taxon>
        <taxon>Nannomonas</taxon>
    </lineage>
</organism>
<reference evidence="2" key="1">
    <citation type="journal article" date="2012" name="Proc. Natl. Acad. Sci. U.S.A.">
        <title>Antigenic diversity is generated by distinct evolutionary mechanisms in African trypanosome species.</title>
        <authorList>
            <person name="Jackson A.P."/>
            <person name="Berry A."/>
            <person name="Aslett M."/>
            <person name="Allison H.C."/>
            <person name="Burton P."/>
            <person name="Vavrova-Anderson J."/>
            <person name="Brown R."/>
            <person name="Browne H."/>
            <person name="Corton N."/>
            <person name="Hauser H."/>
            <person name="Gamble J."/>
            <person name="Gilderthorp R."/>
            <person name="Marcello L."/>
            <person name="McQuillan J."/>
            <person name="Otto T.D."/>
            <person name="Quail M.A."/>
            <person name="Sanders M.J."/>
            <person name="van Tonder A."/>
            <person name="Ginger M.L."/>
            <person name="Field M.C."/>
            <person name="Barry J.D."/>
            <person name="Hertz-Fowler C."/>
            <person name="Berriman M."/>
        </authorList>
    </citation>
    <scope>NUCLEOTIDE SEQUENCE</scope>
    <source>
        <strain evidence="2">IL3000</strain>
    </source>
</reference>
<gene>
    <name evidence="2" type="ORF">TCIL3000_10_3030</name>
</gene>
<protein>
    <submittedName>
        <fullName evidence="2">Uncharacterized protein TCIL3000_10_3030</fullName>
    </submittedName>
</protein>
<dbReference type="EMBL" id="HE575323">
    <property type="protein sequence ID" value="CCC93542.1"/>
    <property type="molecule type" value="Genomic_DNA"/>
</dbReference>
<evidence type="ECO:0000256" key="1">
    <source>
        <dbReference type="SAM" id="MobiDB-lite"/>
    </source>
</evidence>
<proteinExistence type="predicted"/>
<accession>G0UVX6</accession>
<name>G0UVX6_TRYCI</name>
<sequence>MFAGHTPVVLMLRFLIKQMRLSFPSPLLNSTDGGSREDGGTRPPPQCIDGGCAGDSTAEAVLEKYGGICVPKKKKKEISHCFFRIKLGHQCTQSHFCWRSRMANECYAAEEMKVSDTITINPFTLPLEVTHKNARQRHAILSQRHKQCTKRF</sequence>
<dbReference type="VEuPathDB" id="TriTrypDB:TcIL3000_10_3030"/>
<evidence type="ECO:0000313" key="2">
    <source>
        <dbReference type="EMBL" id="CCC93542.1"/>
    </source>
</evidence>
<dbReference type="AlphaFoldDB" id="G0UVX6"/>
<feature type="region of interest" description="Disordered" evidence="1">
    <location>
        <begin position="27"/>
        <end position="48"/>
    </location>
</feature>